<dbReference type="EMBL" id="JANAVB010038615">
    <property type="protein sequence ID" value="KAJ6800843.1"/>
    <property type="molecule type" value="Genomic_DNA"/>
</dbReference>
<reference evidence="5" key="2">
    <citation type="submission" date="2023-04" db="EMBL/GenBank/DDBJ databases">
        <authorList>
            <person name="Bruccoleri R.E."/>
            <person name="Oakeley E.J."/>
            <person name="Faust A.-M."/>
            <person name="Dessus-Babus S."/>
            <person name="Altorfer M."/>
            <person name="Burckhardt D."/>
            <person name="Oertli M."/>
            <person name="Naumann U."/>
            <person name="Petersen F."/>
            <person name="Wong J."/>
        </authorList>
    </citation>
    <scope>NUCLEOTIDE SEQUENCE</scope>
    <source>
        <strain evidence="5">GSM-AAB239-AS_SAM_17_03QT</strain>
        <tissue evidence="5">Leaf</tissue>
    </source>
</reference>
<dbReference type="GO" id="GO:0005730">
    <property type="term" value="C:nucleolus"/>
    <property type="evidence" value="ECO:0007669"/>
    <property type="project" value="TreeGrafter"/>
</dbReference>
<feature type="compositionally biased region" description="Basic residues" evidence="4">
    <location>
        <begin position="730"/>
        <end position="753"/>
    </location>
</feature>
<evidence type="ECO:0000256" key="2">
    <source>
        <dbReference type="ARBA" id="ARBA00005907"/>
    </source>
</evidence>
<dbReference type="Pfam" id="PF03715">
    <property type="entry name" value="Noc2"/>
    <property type="match status" value="1"/>
</dbReference>
<organism evidence="5 6">
    <name type="scientific">Iris pallida</name>
    <name type="common">Sweet iris</name>
    <dbReference type="NCBI Taxonomy" id="29817"/>
    <lineage>
        <taxon>Eukaryota</taxon>
        <taxon>Viridiplantae</taxon>
        <taxon>Streptophyta</taxon>
        <taxon>Embryophyta</taxon>
        <taxon>Tracheophyta</taxon>
        <taxon>Spermatophyta</taxon>
        <taxon>Magnoliopsida</taxon>
        <taxon>Liliopsida</taxon>
        <taxon>Asparagales</taxon>
        <taxon>Iridaceae</taxon>
        <taxon>Iridoideae</taxon>
        <taxon>Irideae</taxon>
        <taxon>Iris</taxon>
    </lineage>
</organism>
<feature type="region of interest" description="Disordered" evidence="4">
    <location>
        <begin position="63"/>
        <end position="84"/>
    </location>
</feature>
<keyword evidence="3" id="KW-0539">Nucleus</keyword>
<feature type="region of interest" description="Disordered" evidence="4">
    <location>
        <begin position="616"/>
        <end position="759"/>
    </location>
</feature>
<evidence type="ECO:0000256" key="1">
    <source>
        <dbReference type="ARBA" id="ARBA00004123"/>
    </source>
</evidence>
<dbReference type="GO" id="GO:0005654">
    <property type="term" value="C:nucleoplasm"/>
    <property type="evidence" value="ECO:0007669"/>
    <property type="project" value="TreeGrafter"/>
</dbReference>
<evidence type="ECO:0000256" key="4">
    <source>
        <dbReference type="SAM" id="MobiDB-lite"/>
    </source>
</evidence>
<gene>
    <name evidence="5" type="ORF">M6B38_202270</name>
</gene>
<dbReference type="PANTHER" id="PTHR12687:SF4">
    <property type="entry name" value="NUCLEOLAR COMPLEX PROTEIN 2 HOMOLOG"/>
    <property type="match status" value="1"/>
</dbReference>
<dbReference type="GO" id="GO:0042273">
    <property type="term" value="P:ribosomal large subunit biogenesis"/>
    <property type="evidence" value="ECO:0007669"/>
    <property type="project" value="TreeGrafter"/>
</dbReference>
<feature type="compositionally biased region" description="Acidic residues" evidence="4">
    <location>
        <begin position="621"/>
        <end position="638"/>
    </location>
</feature>
<feature type="compositionally biased region" description="Basic and acidic residues" evidence="4">
    <location>
        <begin position="75"/>
        <end position="84"/>
    </location>
</feature>
<evidence type="ECO:0000313" key="5">
    <source>
        <dbReference type="EMBL" id="KAJ6800843.1"/>
    </source>
</evidence>
<evidence type="ECO:0000256" key="3">
    <source>
        <dbReference type="ARBA" id="ARBA00023242"/>
    </source>
</evidence>
<feature type="compositionally biased region" description="Acidic residues" evidence="4">
    <location>
        <begin position="667"/>
        <end position="677"/>
    </location>
</feature>
<protein>
    <submittedName>
        <fullName evidence="5">Nucleolar complex protein 2-like protein isoform X2</fullName>
    </submittedName>
</protein>
<keyword evidence="6" id="KW-1185">Reference proteome</keyword>
<dbReference type="Proteomes" id="UP001140949">
    <property type="component" value="Unassembled WGS sequence"/>
</dbReference>
<accession>A0AAX6EA74</accession>
<dbReference type="GO" id="GO:0030690">
    <property type="term" value="C:Noc1p-Noc2p complex"/>
    <property type="evidence" value="ECO:0007669"/>
    <property type="project" value="TreeGrafter"/>
</dbReference>
<dbReference type="AlphaFoldDB" id="A0AAX6EA74"/>
<dbReference type="GO" id="GO:0030691">
    <property type="term" value="C:Noc2p-Noc3p complex"/>
    <property type="evidence" value="ECO:0007669"/>
    <property type="project" value="TreeGrafter"/>
</dbReference>
<feature type="compositionally biased region" description="Basic and acidic residues" evidence="4">
    <location>
        <begin position="648"/>
        <end position="659"/>
    </location>
</feature>
<sequence length="759" mass="85266">MSVVENPDVSNSVSKESRSLSKKNAKEHVEQLQRLQEKDPEFYQYLKDHDKELLEFDDEDIDENAGTDLEDDEDSHSAQEKLQKAPEKVITTAMVDSWCKDIKEYGKLGAVRSLLRAFRTACHYGDDRGNDSKSKFSIISSSVFNRIMVFVLNEMDGILRGVLKAPNSGGKKETIMDLMTTKVWKKNGCLMKLYLGNALHILTQMTDEQMISFTLKRVKASAVFLAAFPTLLRKYIKVALHSWGNGRGALPVVSFLFLRDLCVRLGSDCLDTCLKGVYKAYIMNCKLAKNVSRSKLQHINFLGNCVSELYGVDIPSAYQHAFVFIRQLAVILRGALTERGSKVVKDNKQEKGKQGSGKSTNQEKVYQKVYDWQFISCLELWTSVICAYSSEADFRPLAYPLTQIISGVASLVPTARYFPLRLRCVRMLNRLAGATGTFIPVSTYLLDMLEMKELKRPPTGGVGKAVNLLGVKQVDKTTLKTRAFQEACIYSVVEELAEHLAQWSYSVAFFELSFVPLVQLRSFCKSTNIDRFRREIKALIQQVEANIEFTNAKRMVIDFSPNDPAIESFLKAEKESGSSPLSRFASSLRLRAQQRSDSMVESSVFVGEEASVFGSKLSKVDDEEDEEESEGEGDEEEGAAVFSSSWLPEKKPQVKEKPKSSKKHHDEEEDVAIDEDLVKDLVLSSDDEEDVDGGREGSGDDEPNGIAYSEDEGEGLASTTLKRSNNKVEGKRKKPASRPSKTRRGSRGKRTKKTRYEWC</sequence>
<comment type="subcellular location">
    <subcellularLocation>
        <location evidence="1">Nucleus</location>
    </subcellularLocation>
</comment>
<dbReference type="InterPro" id="IPR005343">
    <property type="entry name" value="Noc2"/>
</dbReference>
<comment type="similarity">
    <text evidence="2">Belongs to the NOC2 family.</text>
</comment>
<reference evidence="5" key="1">
    <citation type="journal article" date="2023" name="GigaByte">
        <title>Genome assembly of the bearded iris, Iris pallida Lam.</title>
        <authorList>
            <person name="Bruccoleri R.E."/>
            <person name="Oakeley E.J."/>
            <person name="Faust A.M.E."/>
            <person name="Altorfer M."/>
            <person name="Dessus-Babus S."/>
            <person name="Burckhardt D."/>
            <person name="Oertli M."/>
            <person name="Naumann U."/>
            <person name="Petersen F."/>
            <person name="Wong J."/>
        </authorList>
    </citation>
    <scope>NUCLEOTIDE SEQUENCE</scope>
    <source>
        <strain evidence="5">GSM-AAB239-AS_SAM_17_03QT</strain>
    </source>
</reference>
<dbReference type="PANTHER" id="PTHR12687">
    <property type="entry name" value="NUCLEOLAR COMPLEX 2 AND RAD4-RELATED"/>
    <property type="match status" value="1"/>
</dbReference>
<comment type="caution">
    <text evidence="5">The sequence shown here is derived from an EMBL/GenBank/DDBJ whole genome shotgun (WGS) entry which is preliminary data.</text>
</comment>
<feature type="compositionally biased region" description="Acidic residues" evidence="4">
    <location>
        <begin position="63"/>
        <end position="74"/>
    </location>
</feature>
<evidence type="ECO:0000313" key="6">
    <source>
        <dbReference type="Proteomes" id="UP001140949"/>
    </source>
</evidence>
<name>A0AAX6EA74_IRIPA</name>
<feature type="compositionally biased region" description="Basic and acidic residues" evidence="4">
    <location>
        <begin position="15"/>
        <end position="36"/>
    </location>
</feature>
<proteinExistence type="inferred from homology"/>
<feature type="region of interest" description="Disordered" evidence="4">
    <location>
        <begin position="1"/>
        <end position="36"/>
    </location>
</feature>
<feature type="compositionally biased region" description="Acidic residues" evidence="4">
    <location>
        <begin position="699"/>
        <end position="714"/>
    </location>
</feature>